<dbReference type="HOGENOM" id="CLU_000604_86_7_2"/>
<accession>A1S0A7</accession>
<dbReference type="InterPro" id="IPR003439">
    <property type="entry name" value="ABC_transporter-like_ATP-bd"/>
</dbReference>
<dbReference type="AlphaFoldDB" id="A1S0A7"/>
<dbReference type="Proteomes" id="UP000000641">
    <property type="component" value="Chromosome"/>
</dbReference>
<evidence type="ECO:0000256" key="5">
    <source>
        <dbReference type="ARBA" id="ARBA00022840"/>
    </source>
</evidence>
<keyword evidence="9" id="KW-1185">Reference proteome</keyword>
<comment type="subcellular location">
    <subcellularLocation>
        <location evidence="1">Cell membrane</location>
        <topology evidence="1">Peripheral membrane protein</topology>
    </subcellularLocation>
</comment>
<evidence type="ECO:0000256" key="1">
    <source>
        <dbReference type="ARBA" id="ARBA00004202"/>
    </source>
</evidence>
<gene>
    <name evidence="8" type="ordered locus">Tpen_1490</name>
</gene>
<evidence type="ECO:0000256" key="6">
    <source>
        <dbReference type="ARBA" id="ARBA00025157"/>
    </source>
</evidence>
<evidence type="ECO:0000259" key="7">
    <source>
        <dbReference type="PROSITE" id="PS50893"/>
    </source>
</evidence>
<dbReference type="EnsemblBacteria" id="ABL78887">
    <property type="protein sequence ID" value="ABL78887"/>
    <property type="gene ID" value="Tpen_1490"/>
</dbReference>
<dbReference type="InterPro" id="IPR017871">
    <property type="entry name" value="ABC_transporter-like_CS"/>
</dbReference>
<protein>
    <submittedName>
        <fullName evidence="8">ABC transporter related</fullName>
    </submittedName>
</protein>
<dbReference type="PROSITE" id="PS50893">
    <property type="entry name" value="ABC_TRANSPORTER_2"/>
    <property type="match status" value="2"/>
</dbReference>
<dbReference type="SMART" id="SM00382">
    <property type="entry name" value="AAA"/>
    <property type="match status" value="2"/>
</dbReference>
<dbReference type="InterPro" id="IPR003593">
    <property type="entry name" value="AAA+_ATPase"/>
</dbReference>
<dbReference type="STRING" id="368408.Tpen_1490"/>
<dbReference type="GO" id="GO:0043190">
    <property type="term" value="C:ATP-binding cassette (ABC) transporter complex"/>
    <property type="evidence" value="ECO:0007669"/>
    <property type="project" value="TreeGrafter"/>
</dbReference>
<dbReference type="KEGG" id="tpe:Tpen_1490"/>
<sequence>MSVGGKSILEGLSFEVEEGELAVVTGPTGSGKTTLLKVLAGVIPGLYDSYRVTGSVKVYGLDPLEAAGRGLVAYVPQDPHYYFLGVTVGEEVALAGGVAGFAEHLLRYPSRRIDELSDGELYRLLAATALSGGAKLLLLDEPTARVDPWGLGEVLETLSELGEERGLTTLLVEHRVDLVKSYASRVITLGDARAGATPPARVAGRAGARVKVYADKLAYAYERGRPVLRGASLRVREGECVAVTGRNGSGKTTLLKILAGILKPSAGTLLVEKPVFLVPAAPLYWYSSASVEEEVELFAEAWGFRGDVGEVLELFDLERLGGRNPYELSAGESRRLSLALAYVSRAETLLLDEPTLGLDAPSKRALLEMLEEFASRGSSVVVATHDLAFASLLDRVLELRGGVLEEVE</sequence>
<feature type="domain" description="ABC transporter" evidence="7">
    <location>
        <begin position="212"/>
        <end position="407"/>
    </location>
</feature>
<comment type="function">
    <text evidence="6">Probably part of an ABC transporter complex. Responsible for energy coupling to the transport system.</text>
</comment>
<dbReference type="CDD" id="cd03225">
    <property type="entry name" value="ABC_cobalt_CbiO_domain1"/>
    <property type="match status" value="2"/>
</dbReference>
<evidence type="ECO:0000256" key="2">
    <source>
        <dbReference type="ARBA" id="ARBA00005417"/>
    </source>
</evidence>
<dbReference type="InterPro" id="IPR015856">
    <property type="entry name" value="ABC_transpr_CbiO/EcfA_su"/>
</dbReference>
<keyword evidence="3" id="KW-0813">Transport</keyword>
<keyword evidence="5" id="KW-0067">ATP-binding</keyword>
<dbReference type="PANTHER" id="PTHR43553">
    <property type="entry name" value="HEAVY METAL TRANSPORTER"/>
    <property type="match status" value="1"/>
</dbReference>
<dbReference type="Gene3D" id="3.40.50.300">
    <property type="entry name" value="P-loop containing nucleotide triphosphate hydrolases"/>
    <property type="match status" value="2"/>
</dbReference>
<dbReference type="GO" id="GO:0005524">
    <property type="term" value="F:ATP binding"/>
    <property type="evidence" value="ECO:0007669"/>
    <property type="project" value="UniProtKB-KW"/>
</dbReference>
<evidence type="ECO:0000256" key="4">
    <source>
        <dbReference type="ARBA" id="ARBA00022741"/>
    </source>
</evidence>
<dbReference type="Pfam" id="PF00005">
    <property type="entry name" value="ABC_tran"/>
    <property type="match status" value="2"/>
</dbReference>
<dbReference type="GO" id="GO:0016887">
    <property type="term" value="F:ATP hydrolysis activity"/>
    <property type="evidence" value="ECO:0007669"/>
    <property type="project" value="InterPro"/>
</dbReference>
<feature type="domain" description="ABC transporter" evidence="7">
    <location>
        <begin position="1"/>
        <end position="214"/>
    </location>
</feature>
<name>A1S0A7_THEPD</name>
<reference evidence="9" key="1">
    <citation type="journal article" date="2008" name="J. Bacteriol.">
        <title>Genome sequence of Thermofilum pendens reveals an exceptional loss of biosynthetic pathways without genome reduction.</title>
        <authorList>
            <person name="Anderson I."/>
            <person name="Rodriguez J."/>
            <person name="Susanti D."/>
            <person name="Porat I."/>
            <person name="Reich C."/>
            <person name="Ulrich L.E."/>
            <person name="Elkins J.G."/>
            <person name="Mavromatis K."/>
            <person name="Lykidis A."/>
            <person name="Kim E."/>
            <person name="Thompson L.S."/>
            <person name="Nolan M."/>
            <person name="Land M."/>
            <person name="Copeland A."/>
            <person name="Lapidus A."/>
            <person name="Lucas S."/>
            <person name="Detter C."/>
            <person name="Zhulin I.B."/>
            <person name="Olsen G.J."/>
            <person name="Whitman W."/>
            <person name="Mukhopadhyay B."/>
            <person name="Bristow J."/>
            <person name="Kyrpides N."/>
        </authorList>
    </citation>
    <scope>NUCLEOTIDE SEQUENCE [LARGE SCALE GENOMIC DNA]</scope>
    <source>
        <strain evidence="9">DSM 2475 / Hrk 5</strain>
    </source>
</reference>
<keyword evidence="4" id="KW-0547">Nucleotide-binding</keyword>
<dbReference type="PANTHER" id="PTHR43553:SF24">
    <property type="entry name" value="ENERGY-COUPLING FACTOR TRANSPORTER ATP-BINDING PROTEIN ECFA1"/>
    <property type="match status" value="1"/>
</dbReference>
<dbReference type="eggNOG" id="arCOG00188">
    <property type="taxonomic scope" value="Archaea"/>
</dbReference>
<dbReference type="InterPro" id="IPR027417">
    <property type="entry name" value="P-loop_NTPase"/>
</dbReference>
<proteinExistence type="inferred from homology"/>
<comment type="similarity">
    <text evidence="2">Belongs to the ABC transporter superfamily.</text>
</comment>
<dbReference type="GO" id="GO:0042626">
    <property type="term" value="F:ATPase-coupled transmembrane transporter activity"/>
    <property type="evidence" value="ECO:0007669"/>
    <property type="project" value="TreeGrafter"/>
</dbReference>
<dbReference type="PROSITE" id="PS00211">
    <property type="entry name" value="ABC_TRANSPORTER_1"/>
    <property type="match status" value="1"/>
</dbReference>
<dbReference type="InterPro" id="IPR050095">
    <property type="entry name" value="ECF_ABC_transporter_ATP-bd"/>
</dbReference>
<evidence type="ECO:0000313" key="9">
    <source>
        <dbReference type="Proteomes" id="UP000000641"/>
    </source>
</evidence>
<dbReference type="EMBL" id="CP000505">
    <property type="protein sequence ID" value="ABL78887.1"/>
    <property type="molecule type" value="Genomic_DNA"/>
</dbReference>
<dbReference type="SUPFAM" id="SSF52540">
    <property type="entry name" value="P-loop containing nucleoside triphosphate hydrolases"/>
    <property type="match status" value="2"/>
</dbReference>
<organism evidence="8 9">
    <name type="scientific">Thermofilum pendens (strain DSM 2475 / Hrk 5)</name>
    <dbReference type="NCBI Taxonomy" id="368408"/>
    <lineage>
        <taxon>Archaea</taxon>
        <taxon>Thermoproteota</taxon>
        <taxon>Thermoprotei</taxon>
        <taxon>Thermofilales</taxon>
        <taxon>Thermofilaceae</taxon>
        <taxon>Thermofilum</taxon>
    </lineage>
</organism>
<evidence type="ECO:0000256" key="3">
    <source>
        <dbReference type="ARBA" id="ARBA00022448"/>
    </source>
</evidence>
<evidence type="ECO:0000313" key="8">
    <source>
        <dbReference type="EMBL" id="ABL78887.1"/>
    </source>
</evidence>